<dbReference type="Pfam" id="PF06439">
    <property type="entry name" value="3keto-disac_hyd"/>
    <property type="match status" value="1"/>
</dbReference>
<dbReference type="RefSeq" id="WP_207651774.1">
    <property type="nucleotide sequence ID" value="NZ_CP018477.1"/>
</dbReference>
<dbReference type="EMBL" id="CP018477">
    <property type="protein sequence ID" value="ASV73640.1"/>
    <property type="molecule type" value="Genomic_DNA"/>
</dbReference>
<dbReference type="Proteomes" id="UP000215086">
    <property type="component" value="Chromosome"/>
</dbReference>
<keyword evidence="3" id="KW-0378">Hydrolase</keyword>
<dbReference type="KEGG" id="ttf:THTE_1038"/>
<proteinExistence type="predicted"/>
<evidence type="ECO:0000259" key="2">
    <source>
        <dbReference type="Pfam" id="PF06439"/>
    </source>
</evidence>
<name>A0A286RCE9_9BACT</name>
<dbReference type="Gene3D" id="2.60.120.560">
    <property type="entry name" value="Exo-inulinase, domain 1"/>
    <property type="match status" value="1"/>
</dbReference>
<evidence type="ECO:0000313" key="3">
    <source>
        <dbReference type="EMBL" id="ASV73640.1"/>
    </source>
</evidence>
<reference evidence="3 4" key="1">
    <citation type="journal article" name="Front. Microbiol.">
        <title>Sugar Metabolism of the First Thermophilic Planctomycete Thermogutta terrifontis: Comparative Genomic and Transcriptomic Approaches.</title>
        <authorList>
            <person name="Elcheninov A.G."/>
            <person name="Menzel P."/>
            <person name="Gudbergsdottir S.R."/>
            <person name="Slesarev A.I."/>
            <person name="Kadnikov V.V."/>
            <person name="Krogh A."/>
            <person name="Bonch-Osmolovskaya E.A."/>
            <person name="Peng X."/>
            <person name="Kublanov I.V."/>
        </authorList>
    </citation>
    <scope>NUCLEOTIDE SEQUENCE [LARGE SCALE GENOMIC DNA]</scope>
    <source>
        <strain evidence="3 4">R1</strain>
    </source>
</reference>
<feature type="domain" description="3-keto-alpha-glucoside-1,2-lyase/3-keto-2-hydroxy-glucal hydratase" evidence="2">
    <location>
        <begin position="60"/>
        <end position="234"/>
    </location>
</feature>
<dbReference type="AlphaFoldDB" id="A0A286RCE9"/>
<feature type="chain" id="PRO_5012764228" evidence="1">
    <location>
        <begin position="28"/>
        <end position="238"/>
    </location>
</feature>
<evidence type="ECO:0000256" key="1">
    <source>
        <dbReference type="SAM" id="SignalP"/>
    </source>
</evidence>
<keyword evidence="1" id="KW-0732">Signal</keyword>
<accession>A0A286RCE9</accession>
<sequence length="238" mass="26710">MLRLAKLCIWAMLAAALTLWSLKNVSAEDNAEPPKGHPDSSQWADLFTPDLSNAIFPAGVWSWQDGVLTATEDQCIWTKDQYTNFVLDLEFKNAEGTNSGVVVRCSDIKNWIPNSIEIQICDDFAEKWAKMPKTWHCGAIFGHLAPTKSMVKKPGEWNRMTITCRGPMVYVVLNGELVTQMDMRKWTSAKTNPDGSEIPPWLSRPVAELSLTGHIGLQGKHGDAPIWFRNIKIKVLEN</sequence>
<feature type="signal peptide" evidence="1">
    <location>
        <begin position="1"/>
        <end position="27"/>
    </location>
</feature>
<dbReference type="GO" id="GO:0016787">
    <property type="term" value="F:hydrolase activity"/>
    <property type="evidence" value="ECO:0007669"/>
    <property type="project" value="UniProtKB-KW"/>
</dbReference>
<organism evidence="3 4">
    <name type="scientific">Thermogutta terrifontis</name>
    <dbReference type="NCBI Taxonomy" id="1331910"/>
    <lineage>
        <taxon>Bacteria</taxon>
        <taxon>Pseudomonadati</taxon>
        <taxon>Planctomycetota</taxon>
        <taxon>Planctomycetia</taxon>
        <taxon>Pirellulales</taxon>
        <taxon>Thermoguttaceae</taxon>
        <taxon>Thermogutta</taxon>
    </lineage>
</organism>
<keyword evidence="4" id="KW-1185">Reference proteome</keyword>
<evidence type="ECO:0000313" key="4">
    <source>
        <dbReference type="Proteomes" id="UP000215086"/>
    </source>
</evidence>
<protein>
    <submittedName>
        <fullName evidence="3">Putative secreted glycosyl hydrolase</fullName>
    </submittedName>
</protein>
<gene>
    <name evidence="3" type="ORF">THTE_1038</name>
</gene>
<dbReference type="InterPro" id="IPR010496">
    <property type="entry name" value="AL/BT2_dom"/>
</dbReference>